<evidence type="ECO:0000313" key="7">
    <source>
        <dbReference type="EMBL" id="EUA29871.1"/>
    </source>
</evidence>
<dbReference type="GO" id="GO:0046470">
    <property type="term" value="P:phosphatidylcholine metabolic process"/>
    <property type="evidence" value="ECO:0007669"/>
    <property type="project" value="InterPro"/>
</dbReference>
<name>X8AFE1_MYCXE</name>
<proteinExistence type="inferred from homology"/>
<gene>
    <name evidence="7" type="ORF">I553_4124</name>
</gene>
<comment type="similarity">
    <text evidence="1">Belongs to the NTE family.</text>
</comment>
<keyword evidence="4" id="KW-0443">Lipid metabolism</keyword>
<dbReference type="Gene3D" id="3.40.1090.10">
    <property type="entry name" value="Cytosolic phospholipase A2 catalytic domain"/>
    <property type="match status" value="1"/>
</dbReference>
<dbReference type="PANTHER" id="PTHR14226:SF76">
    <property type="entry name" value="NTE FAMILY PROTEIN RSSA"/>
    <property type="match status" value="1"/>
</dbReference>
<dbReference type="PANTHER" id="PTHR14226">
    <property type="entry name" value="NEUROPATHY TARGET ESTERASE/SWISS CHEESE D.MELANOGASTER"/>
    <property type="match status" value="1"/>
</dbReference>
<dbReference type="GO" id="GO:0016042">
    <property type="term" value="P:lipid catabolic process"/>
    <property type="evidence" value="ECO:0007669"/>
    <property type="project" value="UniProtKB-KW"/>
</dbReference>
<dbReference type="PATRIC" id="fig|1299334.3.peg.5815"/>
<dbReference type="SUPFAM" id="SSF52151">
    <property type="entry name" value="FabD/lysophospholipase-like"/>
    <property type="match status" value="1"/>
</dbReference>
<comment type="caution">
    <text evidence="5">Lacks conserved residue(s) required for the propagation of feature annotation.</text>
</comment>
<keyword evidence="3" id="KW-0442">Lipid degradation</keyword>
<evidence type="ECO:0000256" key="4">
    <source>
        <dbReference type="ARBA" id="ARBA00023098"/>
    </source>
</evidence>
<accession>X8AFE1</accession>
<evidence type="ECO:0000256" key="5">
    <source>
        <dbReference type="PROSITE-ProRule" id="PRU01161"/>
    </source>
</evidence>
<feature type="short sequence motif" description="GXSXG" evidence="5">
    <location>
        <begin position="42"/>
        <end position="46"/>
    </location>
</feature>
<organism evidence="7">
    <name type="scientific">Mycobacterium xenopi 4042</name>
    <dbReference type="NCBI Taxonomy" id="1299334"/>
    <lineage>
        <taxon>Bacteria</taxon>
        <taxon>Bacillati</taxon>
        <taxon>Actinomycetota</taxon>
        <taxon>Actinomycetes</taxon>
        <taxon>Mycobacteriales</taxon>
        <taxon>Mycobacteriaceae</taxon>
        <taxon>Mycobacterium</taxon>
    </lineage>
</organism>
<dbReference type="PROSITE" id="PS51635">
    <property type="entry name" value="PNPLA"/>
    <property type="match status" value="1"/>
</dbReference>
<comment type="caution">
    <text evidence="7">The sequence shown here is derived from an EMBL/GenBank/DDBJ whole genome shotgun (WGS) entry which is preliminary data.</text>
</comment>
<dbReference type="GO" id="GO:0004622">
    <property type="term" value="F:phosphatidylcholine lysophospholipase activity"/>
    <property type="evidence" value="ECO:0007669"/>
    <property type="project" value="InterPro"/>
</dbReference>
<evidence type="ECO:0000256" key="1">
    <source>
        <dbReference type="ARBA" id="ARBA00006636"/>
    </source>
</evidence>
<dbReference type="EMBL" id="JAOB01000060">
    <property type="protein sequence ID" value="EUA29871.1"/>
    <property type="molecule type" value="Genomic_DNA"/>
</dbReference>
<dbReference type="Pfam" id="PF01734">
    <property type="entry name" value="Patatin"/>
    <property type="match status" value="1"/>
</dbReference>
<protein>
    <submittedName>
        <fullName evidence="7">Patatin-like phospholipase family protein</fullName>
    </submittedName>
</protein>
<dbReference type="InterPro" id="IPR050301">
    <property type="entry name" value="NTE"/>
</dbReference>
<dbReference type="InterPro" id="IPR001423">
    <property type="entry name" value="LysoPLipase_patatin_CS"/>
</dbReference>
<dbReference type="PROSITE" id="PS01237">
    <property type="entry name" value="UPF0028"/>
    <property type="match status" value="1"/>
</dbReference>
<reference evidence="7" key="1">
    <citation type="submission" date="2014-01" db="EMBL/GenBank/DDBJ databases">
        <authorList>
            <person name="Brown-Elliot B."/>
            <person name="Wallace R."/>
            <person name="Lenaerts A."/>
            <person name="Ordway D."/>
            <person name="DeGroote M.A."/>
            <person name="Parker T."/>
            <person name="Sizemore C."/>
            <person name="Tallon L.J."/>
            <person name="Sadzewicz L.K."/>
            <person name="Sengamalay N."/>
            <person name="Fraser C.M."/>
            <person name="Hine E."/>
            <person name="Shefchek K.A."/>
            <person name="Das S.P."/>
            <person name="Tettelin H."/>
        </authorList>
    </citation>
    <scope>NUCLEOTIDE SEQUENCE [LARGE SCALE GENOMIC DNA]</scope>
    <source>
        <strain evidence="7">4042</strain>
    </source>
</reference>
<evidence type="ECO:0000256" key="2">
    <source>
        <dbReference type="ARBA" id="ARBA00022801"/>
    </source>
</evidence>
<sequence>MGSSPRPRVALALGSGGARGYAHIGVINELQERGYQIVGIAGSSMGALVGVCRRRASCMNSPIGRGR</sequence>
<keyword evidence="2" id="KW-0378">Hydrolase</keyword>
<evidence type="ECO:0000256" key="3">
    <source>
        <dbReference type="ARBA" id="ARBA00022963"/>
    </source>
</evidence>
<dbReference type="AlphaFoldDB" id="X8AFE1"/>
<feature type="domain" description="PNPLA" evidence="6">
    <location>
        <begin position="11"/>
        <end position="67"/>
    </location>
</feature>
<dbReference type="InterPro" id="IPR016035">
    <property type="entry name" value="Acyl_Trfase/lysoPLipase"/>
</dbReference>
<dbReference type="InterPro" id="IPR002641">
    <property type="entry name" value="PNPLA_dom"/>
</dbReference>
<evidence type="ECO:0000259" key="6">
    <source>
        <dbReference type="PROSITE" id="PS51635"/>
    </source>
</evidence>